<reference evidence="3" key="2">
    <citation type="submission" date="2025-09" db="UniProtKB">
        <authorList>
            <consortium name="Ensembl"/>
        </authorList>
    </citation>
    <scope>IDENTIFICATION</scope>
</reference>
<dbReference type="InterPro" id="IPR013783">
    <property type="entry name" value="Ig-like_fold"/>
</dbReference>
<protein>
    <recommendedName>
        <fullName evidence="2">Fibronectin type-III domain-containing protein</fullName>
    </recommendedName>
</protein>
<evidence type="ECO:0000313" key="3">
    <source>
        <dbReference type="Ensembl" id="ENSVKKP00000003575.1"/>
    </source>
</evidence>
<sequence>MLSISLNSKGAFRGAEAHPVPYQIGFGLQIAPSNTISRKLLSGRSNSCPGRAVWLLPMKLSPQNMPRSRNDTSDTSSSGPSSAIQSPKNILYSSNNLPHTLDDLLAGMSVPDRAACRPLPGRPRCSSAPSIPVDLDMSDGETSISDSGSESPVCVELPPQPFIFEHTISSIHAQICWTGPGSGELISFYELQLQEARLDGQGKDIHWFCSQTEEHLENLTPDTTYLIRVRALNVAGAGKWSAPYKVSSILQMSMQAQHRTGPP</sequence>
<dbReference type="CDD" id="cd00063">
    <property type="entry name" value="FN3"/>
    <property type="match status" value="1"/>
</dbReference>
<reference evidence="3" key="1">
    <citation type="submission" date="2025-08" db="UniProtKB">
        <authorList>
            <consortium name="Ensembl"/>
        </authorList>
    </citation>
    <scope>IDENTIFICATION</scope>
</reference>
<evidence type="ECO:0000313" key="4">
    <source>
        <dbReference type="Proteomes" id="UP000694545"/>
    </source>
</evidence>
<dbReference type="InterPro" id="IPR003961">
    <property type="entry name" value="FN3_dom"/>
</dbReference>
<feature type="region of interest" description="Disordered" evidence="1">
    <location>
        <begin position="59"/>
        <end position="89"/>
    </location>
</feature>
<dbReference type="SMART" id="SM00060">
    <property type="entry name" value="FN3"/>
    <property type="match status" value="1"/>
</dbReference>
<dbReference type="PANTHER" id="PTHR32430">
    <property type="entry name" value="FIBRONECTIN TYPE III DOMAIN-CONTAINING PROTEIN 8"/>
    <property type="match status" value="1"/>
</dbReference>
<dbReference type="Pfam" id="PF00041">
    <property type="entry name" value="fn3"/>
    <property type="match status" value="1"/>
</dbReference>
<feature type="compositionally biased region" description="Low complexity" evidence="1">
    <location>
        <begin position="73"/>
        <end position="86"/>
    </location>
</feature>
<dbReference type="InterPro" id="IPR036116">
    <property type="entry name" value="FN3_sf"/>
</dbReference>
<dbReference type="PANTHER" id="PTHR32430:SF1">
    <property type="entry name" value="FIBRONECTIN TYPE III DOMAIN-CONTAINING PROTEIN 8"/>
    <property type="match status" value="1"/>
</dbReference>
<feature type="region of interest" description="Disordered" evidence="1">
    <location>
        <begin position="119"/>
        <end position="152"/>
    </location>
</feature>
<organism evidence="3 4">
    <name type="scientific">Varanus komodoensis</name>
    <name type="common">Komodo dragon</name>
    <dbReference type="NCBI Taxonomy" id="61221"/>
    <lineage>
        <taxon>Eukaryota</taxon>
        <taxon>Metazoa</taxon>
        <taxon>Chordata</taxon>
        <taxon>Craniata</taxon>
        <taxon>Vertebrata</taxon>
        <taxon>Euteleostomi</taxon>
        <taxon>Lepidosauria</taxon>
        <taxon>Squamata</taxon>
        <taxon>Bifurcata</taxon>
        <taxon>Unidentata</taxon>
        <taxon>Episquamata</taxon>
        <taxon>Toxicofera</taxon>
        <taxon>Anguimorpha</taxon>
        <taxon>Paleoanguimorpha</taxon>
        <taxon>Varanoidea</taxon>
        <taxon>Varanidae</taxon>
        <taxon>Varanus</taxon>
    </lineage>
</organism>
<dbReference type="Gene3D" id="2.60.40.10">
    <property type="entry name" value="Immunoglobulins"/>
    <property type="match status" value="1"/>
</dbReference>
<dbReference type="SUPFAM" id="SSF49265">
    <property type="entry name" value="Fibronectin type III"/>
    <property type="match status" value="1"/>
</dbReference>
<feature type="domain" description="Fibronectin type-III" evidence="2">
    <location>
        <begin position="158"/>
        <end position="252"/>
    </location>
</feature>
<dbReference type="OMA" id="NHSMLTS"/>
<keyword evidence="4" id="KW-1185">Reference proteome</keyword>
<feature type="compositionally biased region" description="Polar residues" evidence="1">
    <location>
        <begin position="140"/>
        <end position="150"/>
    </location>
</feature>
<dbReference type="AlphaFoldDB" id="A0A8D2KRX5"/>
<dbReference type="PROSITE" id="PS50853">
    <property type="entry name" value="FN3"/>
    <property type="match status" value="1"/>
</dbReference>
<evidence type="ECO:0000256" key="1">
    <source>
        <dbReference type="SAM" id="MobiDB-lite"/>
    </source>
</evidence>
<name>A0A8D2KRX5_VARKO</name>
<dbReference type="Ensembl" id="ENSVKKT00000003674.1">
    <property type="protein sequence ID" value="ENSVKKP00000003575.1"/>
    <property type="gene ID" value="ENSVKKG00000002742.1"/>
</dbReference>
<proteinExistence type="predicted"/>
<accession>A0A8D2KRX5</accession>
<evidence type="ECO:0000259" key="2">
    <source>
        <dbReference type="PROSITE" id="PS50853"/>
    </source>
</evidence>
<dbReference type="Proteomes" id="UP000694545">
    <property type="component" value="Unplaced"/>
</dbReference>